<dbReference type="STRING" id="868595.Desca_0972"/>
<keyword evidence="6" id="KW-0813">Transport</keyword>
<dbReference type="Pfam" id="PF13407">
    <property type="entry name" value="Peripla_BP_4"/>
    <property type="match status" value="1"/>
</dbReference>
<evidence type="ECO:0000256" key="3">
    <source>
        <dbReference type="SAM" id="MobiDB-lite"/>
    </source>
</evidence>
<comment type="subcellular location">
    <subcellularLocation>
        <location evidence="1">Cell envelope</location>
    </subcellularLocation>
</comment>
<evidence type="ECO:0000256" key="1">
    <source>
        <dbReference type="ARBA" id="ARBA00004196"/>
    </source>
</evidence>
<gene>
    <name evidence="6" type="ordered locus">Desca_0972</name>
</gene>
<feature type="compositionally biased region" description="Gly residues" evidence="3">
    <location>
        <begin position="452"/>
        <end position="463"/>
    </location>
</feature>
<organism evidence="6 7">
    <name type="scientific">Desulfotomaculum nigrificans (strain DSM 14880 / VKM B-2319 / CO-1-SRB)</name>
    <name type="common">Desulfotomaculum carboxydivorans</name>
    <dbReference type="NCBI Taxonomy" id="868595"/>
    <lineage>
        <taxon>Bacteria</taxon>
        <taxon>Bacillati</taxon>
        <taxon>Bacillota</taxon>
        <taxon>Clostridia</taxon>
        <taxon>Eubacteriales</taxon>
        <taxon>Desulfotomaculaceae</taxon>
        <taxon>Desulfotomaculum</taxon>
    </lineage>
</organism>
<dbReference type="InterPro" id="IPR050555">
    <property type="entry name" value="Bact_Solute-Bind_Prot2"/>
</dbReference>
<dbReference type="eggNOG" id="COG1879">
    <property type="taxonomic scope" value="Bacteria"/>
</dbReference>
<dbReference type="RefSeq" id="WP_013809950.1">
    <property type="nucleotide sequence ID" value="NC_015565.1"/>
</dbReference>
<dbReference type="PANTHER" id="PTHR30036:SF1">
    <property type="entry name" value="D-XYLOSE-BINDING PERIPLASMIC PROTEIN"/>
    <property type="match status" value="1"/>
</dbReference>
<keyword evidence="7" id="KW-1185">Reference proteome</keyword>
<feature type="signal peptide" evidence="4">
    <location>
        <begin position="1"/>
        <end position="33"/>
    </location>
</feature>
<dbReference type="Gene3D" id="3.40.50.2300">
    <property type="match status" value="2"/>
</dbReference>
<feature type="chain" id="PRO_5003331811" evidence="4">
    <location>
        <begin position="34"/>
        <end position="463"/>
    </location>
</feature>
<evidence type="ECO:0000313" key="7">
    <source>
        <dbReference type="Proteomes" id="UP000009226"/>
    </source>
</evidence>
<evidence type="ECO:0000256" key="4">
    <source>
        <dbReference type="SAM" id="SignalP"/>
    </source>
</evidence>
<feature type="compositionally biased region" description="Gly residues" evidence="3">
    <location>
        <begin position="178"/>
        <end position="193"/>
    </location>
</feature>
<evidence type="ECO:0000256" key="2">
    <source>
        <dbReference type="ARBA" id="ARBA00022729"/>
    </source>
</evidence>
<dbReference type="InterPro" id="IPR028082">
    <property type="entry name" value="Peripla_BP_I"/>
</dbReference>
<dbReference type="PROSITE" id="PS51257">
    <property type="entry name" value="PROKAR_LIPOPROTEIN"/>
    <property type="match status" value="1"/>
</dbReference>
<proteinExistence type="predicted"/>
<name>F6B2L8_DESCC</name>
<dbReference type="KEGG" id="dca:Desca_0972"/>
<feature type="domain" description="Periplasmic binding protein" evidence="5">
    <location>
        <begin position="46"/>
        <end position="329"/>
    </location>
</feature>
<dbReference type="PANTHER" id="PTHR30036">
    <property type="entry name" value="D-XYLOSE-BINDING PERIPLASMIC PROTEIN"/>
    <property type="match status" value="1"/>
</dbReference>
<accession>F6B2L8</accession>
<feature type="compositionally biased region" description="Gly residues" evidence="3">
    <location>
        <begin position="387"/>
        <end position="407"/>
    </location>
</feature>
<dbReference type="Proteomes" id="UP000009226">
    <property type="component" value="Chromosome"/>
</dbReference>
<feature type="compositionally biased region" description="Low complexity" evidence="3">
    <location>
        <begin position="162"/>
        <end position="177"/>
    </location>
</feature>
<dbReference type="HOGENOM" id="CLU_543736_0_0_9"/>
<feature type="compositionally biased region" description="Low complexity" evidence="3">
    <location>
        <begin position="376"/>
        <end position="386"/>
    </location>
</feature>
<keyword evidence="2 4" id="KW-0732">Signal</keyword>
<feature type="region of interest" description="Disordered" evidence="3">
    <location>
        <begin position="162"/>
        <end position="197"/>
    </location>
</feature>
<dbReference type="GO" id="GO:0030246">
    <property type="term" value="F:carbohydrate binding"/>
    <property type="evidence" value="ECO:0007669"/>
    <property type="project" value="TreeGrafter"/>
</dbReference>
<feature type="region of interest" description="Disordered" evidence="3">
    <location>
        <begin position="372"/>
        <end position="463"/>
    </location>
</feature>
<dbReference type="EMBL" id="CP002736">
    <property type="protein sequence ID" value="AEF93847.1"/>
    <property type="molecule type" value="Genomic_DNA"/>
</dbReference>
<dbReference type="SUPFAM" id="SSF53822">
    <property type="entry name" value="Periplasmic binding protein-like I"/>
    <property type="match status" value="1"/>
</dbReference>
<sequence>MVWKKKNCSKSSLLIAMLFMLLLTITGCPGKEAQQKPESQGQKVKIGVSLASMQFDGNKSIKQFIDQRKKQNNVDIVWMDAQMDPAKQEKDVEQLIKQKVRAIVLQVVDPVEGAKLVDKISQAKIKVIGLETLPVNAPLDGYIAADHVRAGELQGLMVLKNSASGSSQQGGQSTGQQGSQGQGGNQGQQGQQGGQAQSKNVLILAGDPGDPVAAQIAAAAENVLKQGQFKVKVTHLPKADPELAQMTVQESLKSSKPAAILSTNGPMADAAVQVLKKQGLDKQVITVGVGADQKNSQALTSGEHDAEVDTNPEQLANFALEAALDLVKKGSWNSDSRVQNGNFDIPARIVPVRLIQKDQAYLLADRWGNLKKEQGQQKQQSEQQGSSQGGGSSGEGSSAGGSGGSSGQGSSQTKGKKTKVKITTQDGKVMEVEVEGEVKAIQSEGTEKGKHPGGGEGSQSGGQ</sequence>
<keyword evidence="6" id="KW-0762">Sugar transport</keyword>
<dbReference type="AlphaFoldDB" id="F6B2L8"/>
<reference evidence="6" key="1">
    <citation type="submission" date="2011-05" db="EMBL/GenBank/DDBJ databases">
        <title>Complete sequence of Desulfotomaculum carboxydivorans CO-1-SRB.</title>
        <authorList>
            <consortium name="US DOE Joint Genome Institute"/>
            <person name="Lucas S."/>
            <person name="Han J."/>
            <person name="Lapidus A."/>
            <person name="Cheng J.-F."/>
            <person name="Goodwin L."/>
            <person name="Pitluck S."/>
            <person name="Peters L."/>
            <person name="Mikhailova N."/>
            <person name="Lu M."/>
            <person name="Han C."/>
            <person name="Tapia R."/>
            <person name="Land M."/>
            <person name="Hauser L."/>
            <person name="Kyrpides N."/>
            <person name="Ivanova N."/>
            <person name="Pagani I."/>
            <person name="Stams A."/>
            <person name="Plugge C."/>
            <person name="Muyzer G."/>
            <person name="Kuever J."/>
            <person name="Parshina S."/>
            <person name="Ivanova A."/>
            <person name="Nazina T."/>
            <person name="Woyke T."/>
        </authorList>
    </citation>
    <scope>NUCLEOTIDE SEQUENCE [LARGE SCALE GENOMIC DNA]</scope>
    <source>
        <strain evidence="6">CO-1-SRB</strain>
    </source>
</reference>
<dbReference type="GO" id="GO:0030288">
    <property type="term" value="C:outer membrane-bounded periplasmic space"/>
    <property type="evidence" value="ECO:0007669"/>
    <property type="project" value="TreeGrafter"/>
</dbReference>
<protein>
    <submittedName>
        <fullName evidence="6">ABC-type sugar transport system periplasmic component-like protein</fullName>
    </submittedName>
</protein>
<evidence type="ECO:0000313" key="6">
    <source>
        <dbReference type="EMBL" id="AEF93847.1"/>
    </source>
</evidence>
<dbReference type="InterPro" id="IPR025997">
    <property type="entry name" value="SBP_2_dom"/>
</dbReference>
<evidence type="ECO:0000259" key="5">
    <source>
        <dbReference type="Pfam" id="PF13407"/>
    </source>
</evidence>